<sequence>MLRNTQGKEDRDRRVISWNPQHETRTSNSPGHHTKVAKASRHSWRQSWPNSGKRCGQKVGLEVQVTAKHELVKQHACETSRVSASWPSWNLFLLIYAGQKTKELVH</sequence>
<proteinExistence type="predicted"/>
<evidence type="ECO:0000256" key="1">
    <source>
        <dbReference type="SAM" id="MobiDB-lite"/>
    </source>
</evidence>
<feature type="compositionally biased region" description="Polar residues" evidence="1">
    <location>
        <begin position="18"/>
        <end position="31"/>
    </location>
</feature>
<name>A0A9P7NAV6_9HYPO</name>
<organism evidence="2 3">
    <name type="scientific">Claviceps pusilla</name>
    <dbReference type="NCBI Taxonomy" id="123648"/>
    <lineage>
        <taxon>Eukaryota</taxon>
        <taxon>Fungi</taxon>
        <taxon>Dikarya</taxon>
        <taxon>Ascomycota</taxon>
        <taxon>Pezizomycotina</taxon>
        <taxon>Sordariomycetes</taxon>
        <taxon>Hypocreomycetidae</taxon>
        <taxon>Hypocreales</taxon>
        <taxon>Clavicipitaceae</taxon>
        <taxon>Claviceps</taxon>
    </lineage>
</organism>
<accession>A0A9P7NAV6</accession>
<feature type="compositionally biased region" description="Basic and acidic residues" evidence="1">
    <location>
        <begin position="1"/>
        <end position="15"/>
    </location>
</feature>
<reference evidence="2" key="1">
    <citation type="journal article" date="2020" name="bioRxiv">
        <title>Whole genome comparisons of ergot fungi reveals the divergence and evolution of species within the genus Claviceps are the result of varying mechanisms driving genome evolution and host range expansion.</title>
        <authorList>
            <person name="Wyka S.A."/>
            <person name="Mondo S.J."/>
            <person name="Liu M."/>
            <person name="Dettman J."/>
            <person name="Nalam V."/>
            <person name="Broders K.D."/>
        </authorList>
    </citation>
    <scope>NUCLEOTIDE SEQUENCE</scope>
    <source>
        <strain evidence="2">CCC 602</strain>
    </source>
</reference>
<dbReference type="EMBL" id="SRPW01001086">
    <property type="protein sequence ID" value="KAG6007467.1"/>
    <property type="molecule type" value="Genomic_DNA"/>
</dbReference>
<gene>
    <name evidence="2" type="ORF">E4U43_000295</name>
</gene>
<feature type="region of interest" description="Disordered" evidence="1">
    <location>
        <begin position="1"/>
        <end position="56"/>
    </location>
</feature>
<evidence type="ECO:0000313" key="2">
    <source>
        <dbReference type="EMBL" id="KAG6007467.1"/>
    </source>
</evidence>
<evidence type="ECO:0000313" key="3">
    <source>
        <dbReference type="Proteomes" id="UP000748025"/>
    </source>
</evidence>
<comment type="caution">
    <text evidence="2">The sequence shown here is derived from an EMBL/GenBank/DDBJ whole genome shotgun (WGS) entry which is preliminary data.</text>
</comment>
<keyword evidence="3" id="KW-1185">Reference proteome</keyword>
<dbReference type="AlphaFoldDB" id="A0A9P7NAV6"/>
<protein>
    <submittedName>
        <fullName evidence="2">Uncharacterized protein</fullName>
    </submittedName>
</protein>
<dbReference type="Proteomes" id="UP000748025">
    <property type="component" value="Unassembled WGS sequence"/>
</dbReference>
<feature type="compositionally biased region" description="Basic residues" evidence="1">
    <location>
        <begin position="32"/>
        <end position="44"/>
    </location>
</feature>